<feature type="repeat" description="RCC1" evidence="2">
    <location>
        <begin position="160"/>
        <end position="211"/>
    </location>
</feature>
<dbReference type="PROSITE" id="PS50012">
    <property type="entry name" value="RCC1_3"/>
    <property type="match status" value="3"/>
</dbReference>
<dbReference type="PROSITE" id="PS00626">
    <property type="entry name" value="RCC1_2"/>
    <property type="match status" value="1"/>
</dbReference>
<evidence type="ECO:0000313" key="4">
    <source>
        <dbReference type="EMBL" id="JAC63343.1"/>
    </source>
</evidence>
<dbReference type="InterPro" id="IPR000408">
    <property type="entry name" value="Reg_chr_condens"/>
</dbReference>
<dbReference type="PRINTS" id="PR00633">
    <property type="entry name" value="RCCNDNSATION"/>
</dbReference>
<organism evidence="4">
    <name type="scientific">Tetraselmis sp. GSL018</name>
    <dbReference type="NCBI Taxonomy" id="582737"/>
    <lineage>
        <taxon>Eukaryota</taxon>
        <taxon>Viridiplantae</taxon>
        <taxon>Chlorophyta</taxon>
        <taxon>core chlorophytes</taxon>
        <taxon>Chlorodendrophyceae</taxon>
        <taxon>Chlorodendrales</taxon>
        <taxon>Chlorodendraceae</taxon>
        <taxon>Tetraselmis</taxon>
    </lineage>
</organism>
<accession>A0A061QUD9</accession>
<reference evidence="4" key="1">
    <citation type="submission" date="2014-05" db="EMBL/GenBank/DDBJ databases">
        <title>The transcriptome of the halophilic microalga Tetraselmis sp. GSL018 isolated from the Great Salt Lake, Utah.</title>
        <authorList>
            <person name="Jinkerson R.E."/>
            <person name="D'Adamo S."/>
            <person name="Posewitz M.C."/>
        </authorList>
    </citation>
    <scope>NUCLEOTIDE SEQUENCE</scope>
    <source>
        <strain evidence="4">GSL018</strain>
    </source>
</reference>
<sequence>MCNAGACSDEHDQTIKSAALGGDHIVLCTQAGTVLSAGLDNFGQSSGRKTSNNFSIQRMHNRAATDLRPAICKRQAGRGRGLPLPGFVGRRPRLGLGRQHGRAGGRRRLVEVFGAVPCGGPGRPRGPPLGQRNARGHGAGGGARGRGGAPLCGRHGGTGGGLLCWGSNKHGQCGSAPGTSVPEPTLVGSLGGLCVVHASAGLGHTAACTDSGSVYCWGWNSNGQLGYPGEGIGHIDWQPALVEGRELDEEHVRKVACGSRHTVALCTSGRAYGWGWNEHGQLGLGRSSACQGSASLINVPLTVSDVACGQWHTLLVTDG</sequence>
<dbReference type="EMBL" id="GBEZ01023550">
    <property type="protein sequence ID" value="JAC63343.1"/>
    <property type="molecule type" value="Transcribed_RNA"/>
</dbReference>
<name>A0A061QUD9_9CHLO</name>
<protein>
    <submittedName>
        <fullName evidence="4">Regulator of chromosome condensation family protein isoform 1</fullName>
    </submittedName>
</protein>
<feature type="repeat" description="RCC1" evidence="2">
    <location>
        <begin position="212"/>
        <end position="268"/>
    </location>
</feature>
<dbReference type="InterPro" id="IPR009091">
    <property type="entry name" value="RCC1/BLIP-II"/>
</dbReference>
<proteinExistence type="predicted"/>
<evidence type="ECO:0000256" key="1">
    <source>
        <dbReference type="ARBA" id="ARBA00022737"/>
    </source>
</evidence>
<feature type="repeat" description="RCC1" evidence="2">
    <location>
        <begin position="269"/>
        <end position="319"/>
    </location>
</feature>
<gene>
    <name evidence="4" type="ORF">TSPGSL018_20895</name>
</gene>
<dbReference type="Pfam" id="PF00415">
    <property type="entry name" value="RCC1"/>
    <property type="match status" value="3"/>
</dbReference>
<dbReference type="PANTHER" id="PTHR22870">
    <property type="entry name" value="REGULATOR OF CHROMOSOME CONDENSATION"/>
    <property type="match status" value="1"/>
</dbReference>
<dbReference type="Gene3D" id="2.130.10.30">
    <property type="entry name" value="Regulator of chromosome condensation 1/beta-lactamase-inhibitor protein II"/>
    <property type="match status" value="1"/>
</dbReference>
<evidence type="ECO:0000256" key="2">
    <source>
        <dbReference type="PROSITE-ProRule" id="PRU00235"/>
    </source>
</evidence>
<dbReference type="InterPro" id="IPR051210">
    <property type="entry name" value="Ub_ligase/GEF_domain"/>
</dbReference>
<feature type="region of interest" description="Disordered" evidence="3">
    <location>
        <begin position="120"/>
        <end position="144"/>
    </location>
</feature>
<dbReference type="PANTHER" id="PTHR22870:SF408">
    <property type="entry name" value="OS09G0560450 PROTEIN"/>
    <property type="match status" value="1"/>
</dbReference>
<dbReference type="AlphaFoldDB" id="A0A061QUD9"/>
<dbReference type="SUPFAM" id="SSF50985">
    <property type="entry name" value="RCC1/BLIP-II"/>
    <property type="match status" value="1"/>
</dbReference>
<evidence type="ECO:0000256" key="3">
    <source>
        <dbReference type="SAM" id="MobiDB-lite"/>
    </source>
</evidence>
<keyword evidence="1" id="KW-0677">Repeat</keyword>